<dbReference type="InterPro" id="IPR033738">
    <property type="entry name" value="AsnB_N"/>
</dbReference>
<dbReference type="NCBIfam" id="TIGR01536">
    <property type="entry name" value="asn_synth_AEB"/>
    <property type="match status" value="1"/>
</dbReference>
<keyword evidence="8" id="KW-0315">Glutamine amidotransferase</keyword>
<evidence type="ECO:0000256" key="5">
    <source>
        <dbReference type="ARBA" id="ARBA00022741"/>
    </source>
</evidence>
<keyword evidence="3 14" id="KW-0436">Ligase</keyword>
<dbReference type="Pfam" id="PF13537">
    <property type="entry name" value="GATase_7"/>
    <property type="match status" value="1"/>
</dbReference>
<dbReference type="Gene3D" id="3.60.20.10">
    <property type="entry name" value="Glutamine Phosphoribosylpyrophosphate, subunit 1, domain 1"/>
    <property type="match status" value="1"/>
</dbReference>
<evidence type="ECO:0000256" key="12">
    <source>
        <dbReference type="PIRSR" id="PIRSR001589-3"/>
    </source>
</evidence>
<organism evidence="14 15">
    <name type="scientific">Saccharomonospora viridis</name>
    <dbReference type="NCBI Taxonomy" id="1852"/>
    <lineage>
        <taxon>Bacteria</taxon>
        <taxon>Bacillati</taxon>
        <taxon>Actinomycetota</taxon>
        <taxon>Actinomycetes</taxon>
        <taxon>Pseudonocardiales</taxon>
        <taxon>Pseudonocardiaceae</taxon>
        <taxon>Saccharomonospora</taxon>
    </lineage>
</organism>
<comment type="catalytic activity">
    <reaction evidence="10">
        <text>L-aspartate + L-glutamine + ATP + H2O = L-asparagine + L-glutamate + AMP + diphosphate + H(+)</text>
        <dbReference type="Rhea" id="RHEA:12228"/>
        <dbReference type="ChEBI" id="CHEBI:15377"/>
        <dbReference type="ChEBI" id="CHEBI:15378"/>
        <dbReference type="ChEBI" id="CHEBI:29985"/>
        <dbReference type="ChEBI" id="CHEBI:29991"/>
        <dbReference type="ChEBI" id="CHEBI:30616"/>
        <dbReference type="ChEBI" id="CHEBI:33019"/>
        <dbReference type="ChEBI" id="CHEBI:58048"/>
        <dbReference type="ChEBI" id="CHEBI:58359"/>
        <dbReference type="ChEBI" id="CHEBI:456215"/>
        <dbReference type="EC" id="6.3.5.4"/>
    </reaction>
</comment>
<dbReference type="SUPFAM" id="SSF56235">
    <property type="entry name" value="N-terminal nucleophile aminohydrolases (Ntn hydrolases)"/>
    <property type="match status" value="1"/>
</dbReference>
<name>A0A837DEY0_9PSEU</name>
<dbReference type="PROSITE" id="PS51278">
    <property type="entry name" value="GATASE_TYPE_2"/>
    <property type="match status" value="1"/>
</dbReference>
<feature type="binding site" evidence="11">
    <location>
        <position position="98"/>
    </location>
    <ligand>
        <name>L-glutamine</name>
        <dbReference type="ChEBI" id="CHEBI:58359"/>
    </ligand>
</feature>
<dbReference type="SUPFAM" id="SSF52402">
    <property type="entry name" value="Adenine nucleotide alpha hydrolases-like"/>
    <property type="match status" value="1"/>
</dbReference>
<dbReference type="InterPro" id="IPR050795">
    <property type="entry name" value="Asn_Synthetase"/>
</dbReference>
<accession>A0A837DEY0</accession>
<dbReference type="AlphaFoldDB" id="A0A837DEY0"/>
<dbReference type="EC" id="6.3.5.4" evidence="2"/>
<dbReference type="Proteomes" id="UP000030848">
    <property type="component" value="Unassembled WGS sequence"/>
</dbReference>
<dbReference type="EMBL" id="JRZE01000003">
    <property type="protein sequence ID" value="KHF44924.1"/>
    <property type="molecule type" value="Genomic_DNA"/>
</dbReference>
<comment type="similarity">
    <text evidence="1">Belongs to the asparagine synthetase family.</text>
</comment>
<dbReference type="InterPro" id="IPR029055">
    <property type="entry name" value="Ntn_hydrolases_N"/>
</dbReference>
<dbReference type="PIRSF" id="PIRSF001589">
    <property type="entry name" value="Asn_synthetase_glu-h"/>
    <property type="match status" value="1"/>
</dbReference>
<feature type="binding site" evidence="11">
    <location>
        <position position="238"/>
    </location>
    <ligand>
        <name>ATP</name>
        <dbReference type="ChEBI" id="CHEBI:30616"/>
    </ligand>
</feature>
<dbReference type="PANTHER" id="PTHR11772:SF2">
    <property type="entry name" value="ASPARAGINE SYNTHETASE [GLUTAMINE-HYDROLYZING]"/>
    <property type="match status" value="1"/>
</dbReference>
<protein>
    <recommendedName>
        <fullName evidence="2">asparagine synthase (glutamine-hydrolyzing)</fullName>
        <ecNumber evidence="2">6.3.5.4</ecNumber>
    </recommendedName>
</protein>
<comment type="pathway">
    <text evidence="9">Amino-acid biosynthesis.</text>
</comment>
<gene>
    <name evidence="14" type="ORF">MINT15_18060</name>
</gene>
<dbReference type="OrthoDB" id="9763290at2"/>
<evidence type="ECO:0000256" key="11">
    <source>
        <dbReference type="PIRSR" id="PIRSR001589-2"/>
    </source>
</evidence>
<evidence type="ECO:0000259" key="13">
    <source>
        <dbReference type="PROSITE" id="PS51278"/>
    </source>
</evidence>
<evidence type="ECO:0000256" key="7">
    <source>
        <dbReference type="ARBA" id="ARBA00022888"/>
    </source>
</evidence>
<evidence type="ECO:0000256" key="4">
    <source>
        <dbReference type="ARBA" id="ARBA00022605"/>
    </source>
</evidence>
<evidence type="ECO:0000256" key="6">
    <source>
        <dbReference type="ARBA" id="ARBA00022840"/>
    </source>
</evidence>
<dbReference type="CDD" id="cd01991">
    <property type="entry name" value="Asn_synthase_B_C"/>
    <property type="match status" value="1"/>
</dbReference>
<dbReference type="InterPro" id="IPR006426">
    <property type="entry name" value="Asn_synth_AEB"/>
</dbReference>
<dbReference type="GO" id="GO:0005524">
    <property type="term" value="F:ATP binding"/>
    <property type="evidence" value="ECO:0007669"/>
    <property type="project" value="UniProtKB-KW"/>
</dbReference>
<dbReference type="InterPro" id="IPR001962">
    <property type="entry name" value="Asn_synthase"/>
</dbReference>
<dbReference type="Pfam" id="PF00733">
    <property type="entry name" value="Asn_synthase"/>
    <property type="match status" value="2"/>
</dbReference>
<evidence type="ECO:0000256" key="8">
    <source>
        <dbReference type="ARBA" id="ARBA00022962"/>
    </source>
</evidence>
<dbReference type="InterPro" id="IPR017932">
    <property type="entry name" value="GATase_2_dom"/>
</dbReference>
<dbReference type="PANTHER" id="PTHR11772">
    <property type="entry name" value="ASPARAGINE SYNTHETASE"/>
    <property type="match status" value="1"/>
</dbReference>
<feature type="domain" description="Glutamine amidotransferase type-2" evidence="13">
    <location>
        <begin position="5"/>
        <end position="184"/>
    </location>
</feature>
<evidence type="ECO:0000256" key="2">
    <source>
        <dbReference type="ARBA" id="ARBA00012737"/>
    </source>
</evidence>
<proteinExistence type="inferred from homology"/>
<dbReference type="RefSeq" id="WP_037309740.1">
    <property type="nucleotide sequence ID" value="NZ_FOWS01000002.1"/>
</dbReference>
<dbReference type="CDD" id="cd00712">
    <property type="entry name" value="AsnB"/>
    <property type="match status" value="1"/>
</dbReference>
<feature type="site" description="Important for beta-aspartyl-AMP intermediate formation" evidence="12">
    <location>
        <position position="343"/>
    </location>
</feature>
<evidence type="ECO:0000256" key="3">
    <source>
        <dbReference type="ARBA" id="ARBA00022598"/>
    </source>
</evidence>
<evidence type="ECO:0000256" key="9">
    <source>
        <dbReference type="ARBA" id="ARBA00029440"/>
    </source>
</evidence>
<evidence type="ECO:0000256" key="10">
    <source>
        <dbReference type="ARBA" id="ARBA00048741"/>
    </source>
</evidence>
<reference evidence="14 15" key="1">
    <citation type="submission" date="2014-10" db="EMBL/GenBank/DDBJ databases">
        <title>Genome sequence of Micropolyspora internatus JCM3315.</title>
        <authorList>
            <person name="Shin S.-K."/>
            <person name="Yi H."/>
        </authorList>
    </citation>
    <scope>NUCLEOTIDE SEQUENCE [LARGE SCALE GENOMIC DNA]</scope>
    <source>
        <strain evidence="14 15">JCM 3315</strain>
    </source>
</reference>
<keyword evidence="7" id="KW-0061">Asparagine biosynthesis</keyword>
<dbReference type="GO" id="GO:0005829">
    <property type="term" value="C:cytosol"/>
    <property type="evidence" value="ECO:0007669"/>
    <property type="project" value="TreeGrafter"/>
</dbReference>
<dbReference type="Gene3D" id="3.40.50.620">
    <property type="entry name" value="HUPs"/>
    <property type="match status" value="1"/>
</dbReference>
<evidence type="ECO:0000256" key="1">
    <source>
        <dbReference type="ARBA" id="ARBA00005752"/>
    </source>
</evidence>
<comment type="caution">
    <text evidence="14">The sequence shown here is derived from an EMBL/GenBank/DDBJ whole genome shotgun (WGS) entry which is preliminary data.</text>
</comment>
<evidence type="ECO:0000313" key="15">
    <source>
        <dbReference type="Proteomes" id="UP000030848"/>
    </source>
</evidence>
<evidence type="ECO:0000313" key="14">
    <source>
        <dbReference type="EMBL" id="KHF44924.1"/>
    </source>
</evidence>
<dbReference type="InterPro" id="IPR014729">
    <property type="entry name" value="Rossmann-like_a/b/a_fold"/>
</dbReference>
<dbReference type="GO" id="GO:0004066">
    <property type="term" value="F:asparagine synthase (glutamine-hydrolyzing) activity"/>
    <property type="evidence" value="ECO:0007669"/>
    <property type="project" value="UniProtKB-EC"/>
</dbReference>
<keyword evidence="6 11" id="KW-0067">ATP-binding</keyword>
<keyword evidence="4" id="KW-0028">Amino-acid biosynthesis</keyword>
<keyword evidence="5 11" id="KW-0547">Nucleotide-binding</keyword>
<sequence length="512" mass="57352">MIAISGIVAAYGPFDPLEGMRMLDRLTHRGPDGQGTQALDHAWLGHRRLAVVDLEGGAQPLRDPNGRYWLVGDGEIYNYERLRHELEARGHTFRTRTDQESALHLLEDEGTEALSRLWGMFAFAGATVDGRFFAARDTMGLAPLYWARQDGTVVFSSELKAFDPHRRPDVELFPPGHVWSPQDGLTEFRPLPEVEPIAPTVANHEDPEPPEEVFATIRDRLIHAVERYTEADVPVGALLSGGLDSSIVTAIAARHAQRKGRKFRTFAAGLVDSDDVLAAREVAEALGTEHSERLYTNDELIDWMPEVIRVIESFDPQLLHSSVPNLLVSKRAARDVKVVLLGEGADELFAGYGYYGEISGEAELHETLLSAIRELHMGGLQRVDRVAGATGLEPRTPFLDLDVVELGLSLPARWKLSSGSRPEKWLLRKAFDGWLPESVLWRPKAQFGQGTGSRDVLGEYYASTVSKEEFENERYVLDPPLHSREELAYFRMFQRELKGVDPQRLVGRFEGW</sequence>
<dbReference type="GO" id="GO:0006529">
    <property type="term" value="P:asparagine biosynthetic process"/>
    <property type="evidence" value="ECO:0007669"/>
    <property type="project" value="UniProtKB-KW"/>
</dbReference>